<dbReference type="STRING" id="2082308.A0A2K1QGJ6"/>
<dbReference type="EMBL" id="NKHZ01000088">
    <property type="protein sequence ID" value="PNS14284.1"/>
    <property type="molecule type" value="Genomic_DNA"/>
</dbReference>
<evidence type="ECO:0000313" key="2">
    <source>
        <dbReference type="Proteomes" id="UP000243797"/>
    </source>
</evidence>
<dbReference type="AlphaFoldDB" id="A0A2K1QGJ6"/>
<comment type="caution">
    <text evidence="1">The sequence shown here is derived from an EMBL/GenBank/DDBJ whole genome shotgun (WGS) entry which is preliminary data.</text>
</comment>
<dbReference type="Proteomes" id="UP000243797">
    <property type="component" value="Unassembled WGS sequence"/>
</dbReference>
<accession>A0A2K1QGJ6</accession>
<dbReference type="InParanoid" id="A0A2K1QGJ6"/>
<sequence length="295" mass="33866">MNDLPAEVKELVATQLSRPSDLKSLCLVAREWYHPAVKQLYSSIDLRLGGKADYLIPAMFNSRNAALVHVRDLTFGLQSYGSLGSESFGRAILALIVIVENLPNNTIHSFRWQRWDKLPDSIYKRLWASQKSLKTIQVSTLRFRDNVVATSEQLRPLLTGCTRLTLMIDSEQVLDVFHMALDNSLSIEALDIHWEDDIRFWHFTRRASAQAPKDAPRRFVDELFRSRDIATVRNAFACLHSLNLSQVEFEDVEEQWSTYLDLEKVRYLNLPIAKEQIACFGRSVPRLRESSLSSP</sequence>
<keyword evidence="2" id="KW-1185">Reference proteome</keyword>
<evidence type="ECO:0008006" key="3">
    <source>
        <dbReference type="Google" id="ProtNLM"/>
    </source>
</evidence>
<proteinExistence type="predicted"/>
<name>A0A2K1QGJ6_9PEZI</name>
<reference evidence="1 2" key="1">
    <citation type="submission" date="2017-06" db="EMBL/GenBank/DDBJ databases">
        <title>Draft genome sequence of a variant of Elsinoe murrayae.</title>
        <authorList>
            <person name="Cheng Q."/>
        </authorList>
    </citation>
    <scope>NUCLEOTIDE SEQUENCE [LARGE SCALE GENOMIC DNA]</scope>
    <source>
        <strain evidence="1 2">CQ-2017a</strain>
    </source>
</reference>
<gene>
    <name evidence="1" type="ORF">CAC42_6797</name>
</gene>
<dbReference type="OrthoDB" id="5284003at2759"/>
<protein>
    <recommendedName>
        <fullName evidence="3">F-box domain-containing protein</fullName>
    </recommendedName>
</protein>
<organism evidence="1 2">
    <name type="scientific">Sphaceloma murrayae</name>
    <dbReference type="NCBI Taxonomy" id="2082308"/>
    <lineage>
        <taxon>Eukaryota</taxon>
        <taxon>Fungi</taxon>
        <taxon>Dikarya</taxon>
        <taxon>Ascomycota</taxon>
        <taxon>Pezizomycotina</taxon>
        <taxon>Dothideomycetes</taxon>
        <taxon>Dothideomycetidae</taxon>
        <taxon>Myriangiales</taxon>
        <taxon>Elsinoaceae</taxon>
        <taxon>Sphaceloma</taxon>
    </lineage>
</organism>
<evidence type="ECO:0000313" key="1">
    <source>
        <dbReference type="EMBL" id="PNS14284.1"/>
    </source>
</evidence>